<dbReference type="InterPro" id="IPR011006">
    <property type="entry name" value="CheY-like_superfamily"/>
</dbReference>
<dbReference type="PROSITE" id="PS50110">
    <property type="entry name" value="RESPONSE_REGULATORY"/>
    <property type="match status" value="2"/>
</dbReference>
<dbReference type="OrthoDB" id="9812260at2"/>
<keyword evidence="3" id="KW-0597">Phosphoprotein</keyword>
<dbReference type="Pfam" id="PF00990">
    <property type="entry name" value="GGDEF"/>
    <property type="match status" value="1"/>
</dbReference>
<dbReference type="Gene3D" id="3.40.50.2300">
    <property type="match status" value="2"/>
</dbReference>
<dbReference type="GO" id="GO:0052621">
    <property type="term" value="F:diguanylate cyclase activity"/>
    <property type="evidence" value="ECO:0007669"/>
    <property type="project" value="UniProtKB-EC"/>
</dbReference>
<evidence type="ECO:0000256" key="3">
    <source>
        <dbReference type="PROSITE-ProRule" id="PRU00169"/>
    </source>
</evidence>
<evidence type="ECO:0000256" key="1">
    <source>
        <dbReference type="ARBA" id="ARBA00012528"/>
    </source>
</evidence>
<dbReference type="PROSITE" id="PS50887">
    <property type="entry name" value="GGDEF"/>
    <property type="match status" value="1"/>
</dbReference>
<dbReference type="RefSeq" id="WP_091944807.1">
    <property type="nucleotide sequence ID" value="NZ_FOSV01000006.1"/>
</dbReference>
<dbReference type="InterPro" id="IPR050469">
    <property type="entry name" value="Diguanylate_Cyclase"/>
</dbReference>
<dbReference type="Proteomes" id="UP000198804">
    <property type="component" value="Unassembled WGS sequence"/>
</dbReference>
<organism evidence="6 7">
    <name type="scientific">Methylorubrum salsuginis</name>
    <dbReference type="NCBI Taxonomy" id="414703"/>
    <lineage>
        <taxon>Bacteria</taxon>
        <taxon>Pseudomonadati</taxon>
        <taxon>Pseudomonadota</taxon>
        <taxon>Alphaproteobacteria</taxon>
        <taxon>Hyphomicrobiales</taxon>
        <taxon>Methylobacteriaceae</taxon>
        <taxon>Methylorubrum</taxon>
    </lineage>
</organism>
<dbReference type="FunFam" id="3.30.70.270:FF:000001">
    <property type="entry name" value="Diguanylate cyclase domain protein"/>
    <property type="match status" value="1"/>
</dbReference>
<dbReference type="InterPro" id="IPR043128">
    <property type="entry name" value="Rev_trsase/Diguanyl_cyclase"/>
</dbReference>
<feature type="domain" description="Response regulatory" evidence="4">
    <location>
        <begin position="157"/>
        <end position="272"/>
    </location>
</feature>
<feature type="domain" description="GGDEF" evidence="5">
    <location>
        <begin position="322"/>
        <end position="457"/>
    </location>
</feature>
<dbReference type="CDD" id="cd17538">
    <property type="entry name" value="REC_D1_PleD-like"/>
    <property type="match status" value="1"/>
</dbReference>
<sequence length="457" mass="50349">MSARVLIVDDLYPNVRLLETKLSLEYFDVVVAMNGPDALAICERGACDIVLLDVMMPGMDGFEVCRRLKTNPDTAHLPVVIVTALDQPADRLRGLDAGADDFLTKPIDDTALMTRVRSLVRLKAVTDELRQRALATRAIGGVDPLALAVADTGENARILLVEDRASAIDRIGTALAQHHHVTVESDPHRALVLAPEGGFEVALVSLDLEGFDGLRLCSQLRSLERTRNLSLIMLGEMGEKTRITRGLEFGVNDYLLRPIDRNELMARVRTQVRRRRFTETLRGALQASMELAITDDLTGLHNRRYLDRQIGPVFGDAMLHQKGLACLLLDIDRFKTINDTWGHEAGDEVLRAFAERIRAQVRPMDILARYGGEEIVMVVPGVDLPEAQAIAERIRERIEAAPFAVQRGIRDIPVTVSIGVAVRRPTDTSPADILGRADAALYRAKSAGRNRVEAAAA</sequence>
<dbReference type="SMART" id="SM00267">
    <property type="entry name" value="GGDEF"/>
    <property type="match status" value="1"/>
</dbReference>
<dbReference type="SUPFAM" id="SSF52172">
    <property type="entry name" value="CheY-like"/>
    <property type="match status" value="2"/>
</dbReference>
<proteinExistence type="predicted"/>
<dbReference type="SMART" id="SM00448">
    <property type="entry name" value="REC"/>
    <property type="match status" value="2"/>
</dbReference>
<dbReference type="EMBL" id="FOSV01000006">
    <property type="protein sequence ID" value="SFK94606.1"/>
    <property type="molecule type" value="Genomic_DNA"/>
</dbReference>
<evidence type="ECO:0000256" key="2">
    <source>
        <dbReference type="ARBA" id="ARBA00034247"/>
    </source>
</evidence>
<dbReference type="FunFam" id="3.40.50.2300:FF:000574">
    <property type="entry name" value="Response regulator PleD"/>
    <property type="match status" value="1"/>
</dbReference>
<dbReference type="GO" id="GO:0000160">
    <property type="term" value="P:phosphorelay signal transduction system"/>
    <property type="evidence" value="ECO:0007669"/>
    <property type="project" value="InterPro"/>
</dbReference>
<comment type="caution">
    <text evidence="3">Lacks conserved residue(s) required for the propagation of feature annotation.</text>
</comment>
<accession>A0A1I4DRD1</accession>
<dbReference type="GO" id="GO:1902201">
    <property type="term" value="P:negative regulation of bacterial-type flagellum-dependent cell motility"/>
    <property type="evidence" value="ECO:0007669"/>
    <property type="project" value="TreeGrafter"/>
</dbReference>
<dbReference type="EC" id="2.7.7.65" evidence="1"/>
<dbReference type="CDD" id="cd01949">
    <property type="entry name" value="GGDEF"/>
    <property type="match status" value="1"/>
</dbReference>
<dbReference type="InterPro" id="IPR029787">
    <property type="entry name" value="Nucleotide_cyclase"/>
</dbReference>
<dbReference type="Gene3D" id="3.30.70.270">
    <property type="match status" value="1"/>
</dbReference>
<dbReference type="SUPFAM" id="SSF55073">
    <property type="entry name" value="Nucleotide cyclase"/>
    <property type="match status" value="1"/>
</dbReference>
<evidence type="ECO:0000259" key="4">
    <source>
        <dbReference type="PROSITE" id="PS50110"/>
    </source>
</evidence>
<name>A0A1I4DRD1_9HYPH</name>
<dbReference type="InterPro" id="IPR001789">
    <property type="entry name" value="Sig_transdc_resp-reg_receiver"/>
</dbReference>
<feature type="modified residue" description="4-aspartylphosphate" evidence="3">
    <location>
        <position position="53"/>
    </location>
</feature>
<dbReference type="STRING" id="414703.SAMN04488125_106109"/>
<dbReference type="InterPro" id="IPR000160">
    <property type="entry name" value="GGDEF_dom"/>
</dbReference>
<dbReference type="NCBIfam" id="TIGR00254">
    <property type="entry name" value="GGDEF"/>
    <property type="match status" value="1"/>
</dbReference>
<dbReference type="PANTHER" id="PTHR45138:SF9">
    <property type="entry name" value="DIGUANYLATE CYCLASE DGCM-RELATED"/>
    <property type="match status" value="1"/>
</dbReference>
<dbReference type="GO" id="GO:0043709">
    <property type="term" value="P:cell adhesion involved in single-species biofilm formation"/>
    <property type="evidence" value="ECO:0007669"/>
    <property type="project" value="TreeGrafter"/>
</dbReference>
<evidence type="ECO:0000313" key="7">
    <source>
        <dbReference type="Proteomes" id="UP000198804"/>
    </source>
</evidence>
<reference evidence="7" key="1">
    <citation type="submission" date="2016-10" db="EMBL/GenBank/DDBJ databases">
        <authorList>
            <person name="Varghese N."/>
            <person name="Submissions S."/>
        </authorList>
    </citation>
    <scope>NUCLEOTIDE SEQUENCE [LARGE SCALE GENOMIC DNA]</scope>
    <source>
        <strain evidence="7">CGMCC 1.6474</strain>
    </source>
</reference>
<feature type="domain" description="Response regulatory" evidence="4">
    <location>
        <begin position="4"/>
        <end position="120"/>
    </location>
</feature>
<evidence type="ECO:0000259" key="5">
    <source>
        <dbReference type="PROSITE" id="PS50887"/>
    </source>
</evidence>
<dbReference type="Pfam" id="PF00072">
    <property type="entry name" value="Response_reg"/>
    <property type="match status" value="2"/>
</dbReference>
<comment type="catalytic activity">
    <reaction evidence="2">
        <text>2 GTP = 3',3'-c-di-GMP + 2 diphosphate</text>
        <dbReference type="Rhea" id="RHEA:24898"/>
        <dbReference type="ChEBI" id="CHEBI:33019"/>
        <dbReference type="ChEBI" id="CHEBI:37565"/>
        <dbReference type="ChEBI" id="CHEBI:58805"/>
        <dbReference type="EC" id="2.7.7.65"/>
    </reaction>
</comment>
<protein>
    <recommendedName>
        <fullName evidence="1">diguanylate cyclase</fullName>
        <ecNumber evidence="1">2.7.7.65</ecNumber>
    </recommendedName>
</protein>
<dbReference type="GO" id="GO:0005886">
    <property type="term" value="C:plasma membrane"/>
    <property type="evidence" value="ECO:0007669"/>
    <property type="project" value="TreeGrafter"/>
</dbReference>
<dbReference type="AlphaFoldDB" id="A0A1I4DRD1"/>
<gene>
    <name evidence="6" type="ORF">SAMN04488125_106109</name>
</gene>
<keyword evidence="7" id="KW-1185">Reference proteome</keyword>
<dbReference type="PANTHER" id="PTHR45138">
    <property type="entry name" value="REGULATORY COMPONENTS OF SENSORY TRANSDUCTION SYSTEM"/>
    <property type="match status" value="1"/>
</dbReference>
<evidence type="ECO:0000313" key="6">
    <source>
        <dbReference type="EMBL" id="SFK94606.1"/>
    </source>
</evidence>
<dbReference type="NCBIfam" id="NF007135">
    <property type="entry name" value="PRK09581.1"/>
    <property type="match status" value="1"/>
</dbReference>